<evidence type="ECO:0000313" key="2">
    <source>
        <dbReference type="EMBL" id="OUM87604.1"/>
    </source>
</evidence>
<evidence type="ECO:0000313" key="3">
    <source>
        <dbReference type="Proteomes" id="UP000196475"/>
    </source>
</evidence>
<feature type="transmembrane region" description="Helical" evidence="1">
    <location>
        <begin position="263"/>
        <end position="288"/>
    </location>
</feature>
<keyword evidence="1" id="KW-0812">Transmembrane</keyword>
<comment type="caution">
    <text evidence="2">The sequence shown here is derived from an EMBL/GenBank/DDBJ whole genome shotgun (WGS) entry which is preliminary data.</text>
</comment>
<dbReference type="Proteomes" id="UP000196475">
    <property type="component" value="Unassembled WGS sequence"/>
</dbReference>
<keyword evidence="1" id="KW-0472">Membrane</keyword>
<reference evidence="3" key="1">
    <citation type="submission" date="2016-06" db="EMBL/GenBank/DDBJ databases">
        <authorList>
            <person name="Nascimento L."/>
            <person name="Pereira R.V."/>
            <person name="Martins L.F."/>
            <person name="Quaggio R.B."/>
            <person name="Silva A.M."/>
            <person name="Setubal J.C."/>
        </authorList>
    </citation>
    <scope>NUCLEOTIDE SEQUENCE [LARGE SCALE GENOMIC DNA]</scope>
</reference>
<proteinExistence type="predicted"/>
<organism evidence="2 3">
    <name type="scientific">Bacillus thermozeamaize</name>
    <dbReference type="NCBI Taxonomy" id="230954"/>
    <lineage>
        <taxon>Bacteria</taxon>
        <taxon>Bacillati</taxon>
        <taxon>Bacillota</taxon>
        <taxon>Bacilli</taxon>
        <taxon>Bacillales</taxon>
        <taxon>Bacillaceae</taxon>
        <taxon>Bacillus</taxon>
    </lineage>
</organism>
<gene>
    <name evidence="2" type="ORF">BAA01_04860</name>
</gene>
<evidence type="ECO:0008006" key="4">
    <source>
        <dbReference type="Google" id="ProtNLM"/>
    </source>
</evidence>
<feature type="transmembrane region" description="Helical" evidence="1">
    <location>
        <begin position="228"/>
        <end position="251"/>
    </location>
</feature>
<feature type="transmembrane region" description="Helical" evidence="1">
    <location>
        <begin position="157"/>
        <end position="177"/>
    </location>
</feature>
<feature type="transmembrane region" description="Helical" evidence="1">
    <location>
        <begin position="6"/>
        <end position="35"/>
    </location>
</feature>
<evidence type="ECO:0000256" key="1">
    <source>
        <dbReference type="SAM" id="Phobius"/>
    </source>
</evidence>
<dbReference type="InterPro" id="IPR018710">
    <property type="entry name" value="DUF2232"/>
</dbReference>
<dbReference type="AlphaFoldDB" id="A0A1Y3PKK9"/>
<protein>
    <recommendedName>
        <fullName evidence="4">DUF2232 domain-containing protein</fullName>
    </recommendedName>
</protein>
<dbReference type="PANTHER" id="PTHR41324:SF1">
    <property type="entry name" value="DUF2232 DOMAIN-CONTAINING PROTEIN"/>
    <property type="match status" value="1"/>
</dbReference>
<dbReference type="EMBL" id="LZRT01000072">
    <property type="protein sequence ID" value="OUM87604.1"/>
    <property type="molecule type" value="Genomic_DNA"/>
</dbReference>
<feature type="transmembrane region" description="Helical" evidence="1">
    <location>
        <begin position="197"/>
        <end position="216"/>
    </location>
</feature>
<name>A0A1Y3PKK9_9BACI</name>
<feature type="transmembrane region" description="Helical" evidence="1">
    <location>
        <begin position="42"/>
        <end position="67"/>
    </location>
</feature>
<keyword evidence="1" id="KW-1133">Transmembrane helix</keyword>
<dbReference type="PANTHER" id="PTHR41324">
    <property type="entry name" value="MEMBRANE PROTEIN-RELATED"/>
    <property type="match status" value="1"/>
</dbReference>
<accession>A0A1Y3PKK9</accession>
<feature type="transmembrane region" description="Helical" evidence="1">
    <location>
        <begin position="87"/>
        <end position="111"/>
    </location>
</feature>
<dbReference type="Pfam" id="PF09991">
    <property type="entry name" value="DUF2232"/>
    <property type="match status" value="1"/>
</dbReference>
<sequence length="301" mass="33312">MVSGIYAVLLLLSYFTPLGVVSTLVLPVPFLVYAARHRAGDLVAVVTVCTLLTVILVGLPSVFLPLWSGLTGGVMGTVYRLRREAYLAFSAGMVATLVSFLCMLVIMNLFFSVNMLQDLRQAMEESLRMTQSWLESMGLDVPENPQLAQLPDMLVRMFPFLLFFSSATVSLLTHWIGGTVLRRLGTSAPRLPAFHTWRFPRLLLFLYLPVLLYMLIPPSSRVAALEPVLINLQAAFEVLFIIQGLSFVFFLAKARNLHKSVPVLAVVGLILPPFSLLFSLVLSILGIVDVGFPLRERISSL</sequence>